<feature type="compositionally biased region" description="Gly residues" evidence="1">
    <location>
        <begin position="1078"/>
        <end position="1089"/>
    </location>
</feature>
<dbReference type="PANTHER" id="PTHR45691">
    <property type="entry name" value="PROTEIN DIAPHANOUS"/>
    <property type="match status" value="1"/>
</dbReference>
<dbReference type="PANTHER" id="PTHR45691:SF6">
    <property type="entry name" value="PROTEIN DIAPHANOUS"/>
    <property type="match status" value="1"/>
</dbReference>
<feature type="compositionally biased region" description="Polar residues" evidence="1">
    <location>
        <begin position="1196"/>
        <end position="1206"/>
    </location>
</feature>
<sequence>MAERLTRARAQVGVSPTTVVDPTVELLKLFSEARQDAIGALQGVADGRRKLSEACAKVRQASAQLLEMVRDDLEYQEDPMGEGGGLAKPTTARLPQAQAGRVVAFLVDACHLTMRAVLQQCDQDHPPGAPASLQPPGKDAAIALADGGSADGGRQPGGAAAAAAQLWRAASAVSVALQDASRLLGVPRFYSAFTIADPSCDSLLSVGELAAAVMRRASAASTAATAAAREALRQRRLGQQQQGQQHGAIVNERLRGEVEALVPPDASCLLAAHGSSLLLVACEQQPESLLDAMLRQPGGSERLHLIASATLELAAARITETAFCGGTAAPLPPQPPASASEQAAAWDPSSSCASSFSFPFRQLQLLSLRFSELLADDGSYKAMSKRALLPALAEALLAEPNRFVSWWGCGRDALHSGLSARDLLTAPQLTDRATPATTTTTPAAAAASSLSPPPPPLLPPPPPPPPDCASSHDDKLQTAAVGLLLKSPAARNLIMPLLLACVRLPGGGAGLAAFGEGFAEERFICGGEGAEREELYVGGRGRGYKRRKILNPDVHGVNSEQVAVVLTAMASALECAVLMCKLLSNASVDPPEPEPQQADPQPQPDAAPLALPPTGQRPLARSSADADDADDPIIGPPGGGGGGGGARGGGAAMDVDVVPGPAGGGVGVGGGVAKSEAAEGQQGSQSPPLATAFLQLLEQRYGVRGGGGGGAVKVEGGSGGGGSGGVVVDGGADAVAAAAAAVVVSSQMAVMGRNLATLLSLLLPVCPGGGEEVRDSIRQLGYPSLRWPRMNVRLPILVVEQDCELLVGLLEDVTAAASEAAQARRREEEEQRRQRDADAEAAKRDEKRRKRHEQEQKEAERRQRDKERRQRDRDRLKAMKAGELAAGGGGGGGEYDGGGGGGAGEEFYGLEGGDGGAAAGGHQPKVRLVLRRGDDGAATTDYDAAAAARQLKRARPGGGGDDRYDEDYGPAREEAAAYNRAEDPVFAARLGSARGAGGGGLGNGMPPDGVHANMQMQMPGAEGGSEDAAALRGLQMQMQMQVPRQRRSDRPTAPTPQQQQQQQEEAQQRFAAAAQAGGREGASGGGGGYSLHPHSHSHSFPPHTHAQQQQQYLEGAGYGDAPSPLKRASLGAGGGGGGVGDAMAQQYQQAHHRQPGQGHGPTGHLGARPPEQLPPYSQEQQRQSLHHMPHQPPPSYTATGQPPQSRSHAPPHYPPQQQQYSPQQHYSQQQQQPPRAQQQYGLSPQLGAHRAGALGGVGAQTSPRGPGGSHDGGGGAEGWDGLGQGLGWRRLSGGEGGSGADGGGPGYPPQHHHHQQQQQQQQYPYRQSPHARAHIQGGGGGGGGYATTDASQGLRQHAADPYGLVQQQQQQYQQQYGQRYEQEFH</sequence>
<dbReference type="InterPro" id="IPR051412">
    <property type="entry name" value="Formin_Homology_Diaphanous_sf"/>
</dbReference>
<feature type="region of interest" description="Disordered" evidence="1">
    <location>
        <begin position="1038"/>
        <end position="1385"/>
    </location>
</feature>
<feature type="region of interest" description="Disordered" evidence="1">
    <location>
        <begin position="588"/>
        <end position="658"/>
    </location>
</feature>
<organism evidence="2 3">
    <name type="scientific">Pleodorina starrii</name>
    <dbReference type="NCBI Taxonomy" id="330485"/>
    <lineage>
        <taxon>Eukaryota</taxon>
        <taxon>Viridiplantae</taxon>
        <taxon>Chlorophyta</taxon>
        <taxon>core chlorophytes</taxon>
        <taxon>Chlorophyceae</taxon>
        <taxon>CS clade</taxon>
        <taxon>Chlamydomonadales</taxon>
        <taxon>Volvocaceae</taxon>
        <taxon>Pleodorina</taxon>
    </lineage>
</organism>
<evidence type="ECO:0000313" key="2">
    <source>
        <dbReference type="EMBL" id="GLC60068.1"/>
    </source>
</evidence>
<feature type="compositionally biased region" description="Low complexity" evidence="1">
    <location>
        <begin position="1057"/>
        <end position="1077"/>
    </location>
</feature>
<feature type="compositionally biased region" description="Gly residues" evidence="1">
    <location>
        <begin position="1265"/>
        <end position="1286"/>
    </location>
</feature>
<feature type="compositionally biased region" description="Low complexity" evidence="1">
    <location>
        <begin position="433"/>
        <end position="450"/>
    </location>
</feature>
<feature type="region of interest" description="Disordered" evidence="1">
    <location>
        <begin position="429"/>
        <end position="473"/>
    </location>
</feature>
<gene>
    <name evidence="2" type="primary">PLEST005769</name>
    <name evidence="2" type="ORF">PLESTB_001569800</name>
</gene>
<feature type="compositionally biased region" description="Basic and acidic residues" evidence="1">
    <location>
        <begin position="852"/>
        <end position="877"/>
    </location>
</feature>
<name>A0A9W6BXK1_9CHLO</name>
<comment type="caution">
    <text evidence="2">The sequence shown here is derived from an EMBL/GenBank/DDBJ whole genome shotgun (WGS) entry which is preliminary data.</text>
</comment>
<dbReference type="GO" id="GO:0005884">
    <property type="term" value="C:actin filament"/>
    <property type="evidence" value="ECO:0007669"/>
    <property type="project" value="TreeGrafter"/>
</dbReference>
<dbReference type="GO" id="GO:0030041">
    <property type="term" value="P:actin filament polymerization"/>
    <property type="evidence" value="ECO:0007669"/>
    <property type="project" value="TreeGrafter"/>
</dbReference>
<feature type="compositionally biased region" description="Gly residues" evidence="1">
    <location>
        <begin position="1131"/>
        <end position="1140"/>
    </location>
</feature>
<feature type="compositionally biased region" description="Pro residues" evidence="1">
    <location>
        <begin position="451"/>
        <end position="467"/>
    </location>
</feature>
<feature type="compositionally biased region" description="Low complexity" evidence="1">
    <location>
        <begin position="1366"/>
        <end position="1379"/>
    </location>
</feature>
<evidence type="ECO:0000256" key="1">
    <source>
        <dbReference type="SAM" id="MobiDB-lite"/>
    </source>
</evidence>
<dbReference type="Proteomes" id="UP001165080">
    <property type="component" value="Unassembled WGS sequence"/>
</dbReference>
<keyword evidence="3" id="KW-1185">Reference proteome</keyword>
<feature type="compositionally biased region" description="Low complexity" evidence="1">
    <location>
        <begin position="1207"/>
        <end position="1239"/>
    </location>
</feature>
<feature type="compositionally biased region" description="Gly residues" evidence="1">
    <location>
        <begin position="1293"/>
        <end position="1305"/>
    </location>
</feature>
<feature type="compositionally biased region" description="Gly residues" evidence="1">
    <location>
        <begin position="885"/>
        <end position="898"/>
    </location>
</feature>
<feature type="compositionally biased region" description="Low complexity" evidence="1">
    <location>
        <begin position="595"/>
        <end position="613"/>
    </location>
</feature>
<feature type="region of interest" description="Disordered" evidence="1">
    <location>
        <begin position="822"/>
        <end position="898"/>
    </location>
</feature>
<proteinExistence type="predicted"/>
<feature type="compositionally biased region" description="Basic and acidic residues" evidence="1">
    <location>
        <begin position="822"/>
        <end position="845"/>
    </location>
</feature>
<accession>A0A9W6BXK1</accession>
<evidence type="ECO:0000313" key="3">
    <source>
        <dbReference type="Proteomes" id="UP001165080"/>
    </source>
</evidence>
<feature type="compositionally biased region" description="Low complexity" evidence="1">
    <location>
        <begin position="1316"/>
        <end position="1325"/>
    </location>
</feature>
<reference evidence="2 3" key="1">
    <citation type="journal article" date="2023" name="Commun. Biol.">
        <title>Reorganization of the ancestral sex-determining regions during the evolution of trioecy in Pleodorina starrii.</title>
        <authorList>
            <person name="Takahashi K."/>
            <person name="Suzuki S."/>
            <person name="Kawai-Toyooka H."/>
            <person name="Yamamoto K."/>
            <person name="Hamaji T."/>
            <person name="Ootsuki R."/>
            <person name="Yamaguchi H."/>
            <person name="Kawachi M."/>
            <person name="Higashiyama T."/>
            <person name="Nozaki H."/>
        </authorList>
    </citation>
    <scope>NUCLEOTIDE SEQUENCE [LARGE SCALE GENOMIC DNA]</scope>
    <source>
        <strain evidence="2 3">NIES-4479</strain>
    </source>
</reference>
<dbReference type="EMBL" id="BRXU01000031">
    <property type="protein sequence ID" value="GLC60068.1"/>
    <property type="molecule type" value="Genomic_DNA"/>
</dbReference>
<protein>
    <submittedName>
        <fullName evidence="2">Uncharacterized protein</fullName>
    </submittedName>
</protein>
<feature type="compositionally biased region" description="Gly residues" evidence="1">
    <location>
        <begin position="1336"/>
        <end position="1345"/>
    </location>
</feature>
<feature type="compositionally biased region" description="Gly residues" evidence="1">
    <location>
        <begin position="636"/>
        <end position="651"/>
    </location>
</feature>